<comment type="caution">
    <text evidence="1">The sequence shown here is derived from an EMBL/GenBank/DDBJ whole genome shotgun (WGS) entry which is preliminary data.</text>
</comment>
<reference evidence="1" key="1">
    <citation type="journal article" date="2015" name="Nature">
        <title>Complex archaea that bridge the gap between prokaryotes and eukaryotes.</title>
        <authorList>
            <person name="Spang A."/>
            <person name="Saw J.H."/>
            <person name="Jorgensen S.L."/>
            <person name="Zaremba-Niedzwiedzka K."/>
            <person name="Martijn J."/>
            <person name="Lind A.E."/>
            <person name="van Eijk R."/>
            <person name="Schleper C."/>
            <person name="Guy L."/>
            <person name="Ettema T.J."/>
        </authorList>
    </citation>
    <scope>NUCLEOTIDE SEQUENCE</scope>
</reference>
<proteinExistence type="predicted"/>
<organism evidence="1">
    <name type="scientific">marine sediment metagenome</name>
    <dbReference type="NCBI Taxonomy" id="412755"/>
    <lineage>
        <taxon>unclassified sequences</taxon>
        <taxon>metagenomes</taxon>
        <taxon>ecological metagenomes</taxon>
    </lineage>
</organism>
<protein>
    <recommendedName>
        <fullName evidence="2">DNA methylase N-4/N-6 domain-containing protein</fullName>
    </recommendedName>
</protein>
<evidence type="ECO:0008006" key="2">
    <source>
        <dbReference type="Google" id="ProtNLM"/>
    </source>
</evidence>
<sequence>MKNTLYYGDNLDILRRYIKDESVDLIYLDPPFKSNQDYNVLFKERNGTKSSAQIKAFEDTWH</sequence>
<dbReference type="InterPro" id="IPR002052">
    <property type="entry name" value="DNA_methylase_N6_adenine_CS"/>
</dbReference>
<dbReference type="EMBL" id="LAZR01013448">
    <property type="protein sequence ID" value="KKM21919.1"/>
    <property type="molecule type" value="Genomic_DNA"/>
</dbReference>
<dbReference type="SUPFAM" id="SSF53335">
    <property type="entry name" value="S-adenosyl-L-methionine-dependent methyltransferases"/>
    <property type="match status" value="1"/>
</dbReference>
<dbReference type="GO" id="GO:0032259">
    <property type="term" value="P:methylation"/>
    <property type="evidence" value="ECO:0007669"/>
    <property type="project" value="InterPro"/>
</dbReference>
<accession>A0A0F9IPV1</accession>
<dbReference type="Gene3D" id="3.40.50.150">
    <property type="entry name" value="Vaccinia Virus protein VP39"/>
    <property type="match status" value="1"/>
</dbReference>
<dbReference type="PROSITE" id="PS00092">
    <property type="entry name" value="N6_MTASE"/>
    <property type="match status" value="1"/>
</dbReference>
<dbReference type="InterPro" id="IPR029063">
    <property type="entry name" value="SAM-dependent_MTases_sf"/>
</dbReference>
<name>A0A0F9IPV1_9ZZZZ</name>
<dbReference type="GO" id="GO:0003676">
    <property type="term" value="F:nucleic acid binding"/>
    <property type="evidence" value="ECO:0007669"/>
    <property type="project" value="InterPro"/>
</dbReference>
<dbReference type="GO" id="GO:0008168">
    <property type="term" value="F:methyltransferase activity"/>
    <property type="evidence" value="ECO:0007669"/>
    <property type="project" value="InterPro"/>
</dbReference>
<dbReference type="AlphaFoldDB" id="A0A0F9IPV1"/>
<evidence type="ECO:0000313" key="1">
    <source>
        <dbReference type="EMBL" id="KKM21919.1"/>
    </source>
</evidence>
<gene>
    <name evidence="1" type="ORF">LCGC14_1630580</name>
</gene>